<dbReference type="Proteomes" id="UP000626109">
    <property type="component" value="Unassembled WGS sequence"/>
</dbReference>
<gene>
    <name evidence="1" type="ORF">PGLA2088_LOCUS13678</name>
</gene>
<name>A0A813IZ39_POLGL</name>
<comment type="caution">
    <text evidence="1">The sequence shown here is derived from an EMBL/GenBank/DDBJ whole genome shotgun (WGS) entry which is preliminary data.</text>
</comment>
<reference evidence="1" key="1">
    <citation type="submission" date="2021-02" db="EMBL/GenBank/DDBJ databases">
        <authorList>
            <person name="Dougan E. K."/>
            <person name="Rhodes N."/>
            <person name="Thang M."/>
            <person name="Chan C."/>
        </authorList>
    </citation>
    <scope>NUCLEOTIDE SEQUENCE</scope>
</reference>
<proteinExistence type="predicted"/>
<accession>A0A813IZ39</accession>
<protein>
    <submittedName>
        <fullName evidence="1">Uncharacterized protein</fullName>
    </submittedName>
</protein>
<sequence>MAWQLPMARAELASPAARGPKYKLAVIGFTAPGGWEMNTDKDKTGVRYDSTAIANGVIVAGGSCVLFDYTPDDHDGFAAKVAEFAALIARINPGQLSAPGVKEGAQLRFDGLMRELVAKKVPVWSSPGVQTQMGAKDALTNIRHLSCGLPDTYTYLGEDSSHCAHFVGPDGMRKTCAFQPRVIKQNRGSAGEGIWLVWLVMKDGKKIKKADWAGSKLVEQEKDGKKTTKCVPVDDTVALAGGGGLPPYCASLGAELLDDDDMIKLMEMNDNHVEYHSLGEFMSFCVDGSKAEAAGDWKATFPGQYFKGGKEGQLVDQRLLPRIEEGEVRMQMVGDRLFNNSNQQQSTTTTINNNKATTTNKLVDGLSTVGGNNVMTFYAAGGRPVCSGQARAREPGDAVRQEGHPGHHACARTRWRAAAAAVDRRLHPEEHRGSDNNNKTTTTITTATTTTITITTTTTTNCCWWSCYCWHRGVPGRQ</sequence>
<organism evidence="1 2">
    <name type="scientific">Polarella glacialis</name>
    <name type="common">Dinoflagellate</name>
    <dbReference type="NCBI Taxonomy" id="89957"/>
    <lineage>
        <taxon>Eukaryota</taxon>
        <taxon>Sar</taxon>
        <taxon>Alveolata</taxon>
        <taxon>Dinophyceae</taxon>
        <taxon>Suessiales</taxon>
        <taxon>Suessiaceae</taxon>
        <taxon>Polarella</taxon>
    </lineage>
</organism>
<dbReference type="AlphaFoldDB" id="A0A813IZ39"/>
<dbReference type="EMBL" id="CAJNNW010016439">
    <property type="protein sequence ID" value="CAE8659169.1"/>
    <property type="molecule type" value="Genomic_DNA"/>
</dbReference>
<evidence type="ECO:0000313" key="1">
    <source>
        <dbReference type="EMBL" id="CAE8659169.1"/>
    </source>
</evidence>
<evidence type="ECO:0000313" key="2">
    <source>
        <dbReference type="Proteomes" id="UP000626109"/>
    </source>
</evidence>